<gene>
    <name evidence="2" type="ORF">QCA50_006890</name>
</gene>
<dbReference type="AlphaFoldDB" id="A0AAW0GBH2"/>
<name>A0AAW0GBH2_9APHY</name>
<reference evidence="2 3" key="1">
    <citation type="submission" date="2022-09" db="EMBL/GenBank/DDBJ databases">
        <authorList>
            <person name="Palmer J.M."/>
        </authorList>
    </citation>
    <scope>NUCLEOTIDE SEQUENCE [LARGE SCALE GENOMIC DNA]</scope>
    <source>
        <strain evidence="2 3">DSM 7382</strain>
    </source>
</reference>
<dbReference type="SUPFAM" id="SSF56112">
    <property type="entry name" value="Protein kinase-like (PK-like)"/>
    <property type="match status" value="1"/>
</dbReference>
<sequence length="288" mass="33551">MTFANVFISSPVSTETLPDAELIRLYHDEGSRRVDIKPGATPPALFANPVKLITPDVVMKRGGEVEVISTNFVRNHTTIPVPRCGRIIHDPMENKHHAFVCTEYIPGCTLAECWEELGWWTRFRVIITLREYVRQLRNLRHTVPGPINHEACRGSVFADNSAGPFEDYAAFSAFFNRQYDHQKEYKPRYIANVQKPFDDSGPLVFSHHDMHMRNIILGEDGQLWLIDWDLAGFYPIFFEYCAIKMFESEQPASFNRWIPFVTGRWDGRGQWPFVRGIRWAMMVRRHYQ</sequence>
<dbReference type="Pfam" id="PF01636">
    <property type="entry name" value="APH"/>
    <property type="match status" value="1"/>
</dbReference>
<dbReference type="PANTHER" id="PTHR21310:SF39">
    <property type="entry name" value="AMINOGLYCOSIDE PHOSPHOTRANSFERASE DOMAIN-CONTAINING PROTEIN"/>
    <property type="match status" value="1"/>
</dbReference>
<evidence type="ECO:0000259" key="1">
    <source>
        <dbReference type="Pfam" id="PF01636"/>
    </source>
</evidence>
<dbReference type="InterPro" id="IPR002575">
    <property type="entry name" value="Aminoglycoside_PTrfase"/>
</dbReference>
<organism evidence="2 3">
    <name type="scientific">Cerrena zonata</name>
    <dbReference type="NCBI Taxonomy" id="2478898"/>
    <lineage>
        <taxon>Eukaryota</taxon>
        <taxon>Fungi</taxon>
        <taxon>Dikarya</taxon>
        <taxon>Basidiomycota</taxon>
        <taxon>Agaricomycotina</taxon>
        <taxon>Agaricomycetes</taxon>
        <taxon>Polyporales</taxon>
        <taxon>Cerrenaceae</taxon>
        <taxon>Cerrena</taxon>
    </lineage>
</organism>
<protein>
    <recommendedName>
        <fullName evidence="1">Aminoglycoside phosphotransferase domain-containing protein</fullName>
    </recommendedName>
</protein>
<accession>A0AAW0GBH2</accession>
<dbReference type="Proteomes" id="UP001385951">
    <property type="component" value="Unassembled WGS sequence"/>
</dbReference>
<evidence type="ECO:0000313" key="2">
    <source>
        <dbReference type="EMBL" id="KAK7690236.1"/>
    </source>
</evidence>
<keyword evidence="3" id="KW-1185">Reference proteome</keyword>
<feature type="domain" description="Aminoglycoside phosphotransferase" evidence="1">
    <location>
        <begin position="80"/>
        <end position="253"/>
    </location>
</feature>
<dbReference type="EMBL" id="JASBNA010000007">
    <property type="protein sequence ID" value="KAK7690236.1"/>
    <property type="molecule type" value="Genomic_DNA"/>
</dbReference>
<dbReference type="PANTHER" id="PTHR21310">
    <property type="entry name" value="AMINOGLYCOSIDE PHOSPHOTRANSFERASE-RELATED-RELATED"/>
    <property type="match status" value="1"/>
</dbReference>
<comment type="caution">
    <text evidence="2">The sequence shown here is derived from an EMBL/GenBank/DDBJ whole genome shotgun (WGS) entry which is preliminary data.</text>
</comment>
<evidence type="ECO:0000313" key="3">
    <source>
        <dbReference type="Proteomes" id="UP001385951"/>
    </source>
</evidence>
<dbReference type="InterPro" id="IPR011009">
    <property type="entry name" value="Kinase-like_dom_sf"/>
</dbReference>
<proteinExistence type="predicted"/>
<dbReference type="InterPro" id="IPR051678">
    <property type="entry name" value="AGP_Transferase"/>
</dbReference>
<dbReference type="Gene3D" id="3.90.1200.10">
    <property type="match status" value="1"/>
</dbReference>